<accession>A0A6N7PJG4</accession>
<dbReference type="OrthoDB" id="9801832at2"/>
<dbReference type="GO" id="GO:0046872">
    <property type="term" value="F:metal ion binding"/>
    <property type="evidence" value="ECO:0007669"/>
    <property type="project" value="UniProtKB-KW"/>
</dbReference>
<feature type="domain" description="HMA" evidence="2">
    <location>
        <begin position="2"/>
        <end position="68"/>
    </location>
</feature>
<dbReference type="PROSITE" id="PS50846">
    <property type="entry name" value="HMA_2"/>
    <property type="match status" value="1"/>
</dbReference>
<evidence type="ECO:0000313" key="3">
    <source>
        <dbReference type="EMBL" id="MRG90976.1"/>
    </source>
</evidence>
<dbReference type="FunFam" id="3.30.70.100:FF:000001">
    <property type="entry name" value="ATPase copper transporting beta"/>
    <property type="match status" value="1"/>
</dbReference>
<gene>
    <name evidence="3" type="ORF">GF068_03430</name>
</gene>
<evidence type="ECO:0000256" key="1">
    <source>
        <dbReference type="ARBA" id="ARBA00022723"/>
    </source>
</evidence>
<dbReference type="InterPro" id="IPR006121">
    <property type="entry name" value="HMA_dom"/>
</dbReference>
<evidence type="ECO:0000313" key="4">
    <source>
        <dbReference type="Proteomes" id="UP000440224"/>
    </source>
</evidence>
<dbReference type="CDD" id="cd00371">
    <property type="entry name" value="HMA"/>
    <property type="match status" value="1"/>
</dbReference>
<dbReference type="InterPro" id="IPR017969">
    <property type="entry name" value="Heavy-metal-associated_CS"/>
</dbReference>
<dbReference type="SUPFAM" id="SSF55008">
    <property type="entry name" value="HMA, heavy metal-associated domain"/>
    <property type="match status" value="1"/>
</dbReference>
<dbReference type="AlphaFoldDB" id="A0A6N7PJG4"/>
<comment type="caution">
    <text evidence="3">The sequence shown here is derived from an EMBL/GenBank/DDBJ whole genome shotgun (WGS) entry which is preliminary data.</text>
</comment>
<keyword evidence="1" id="KW-0479">Metal-binding</keyword>
<evidence type="ECO:0000259" key="2">
    <source>
        <dbReference type="PROSITE" id="PS50846"/>
    </source>
</evidence>
<dbReference type="Proteomes" id="UP000440224">
    <property type="component" value="Unassembled WGS sequence"/>
</dbReference>
<dbReference type="Gene3D" id="3.30.70.100">
    <property type="match status" value="1"/>
</dbReference>
<reference evidence="3 4" key="1">
    <citation type="submission" date="2019-10" db="EMBL/GenBank/DDBJ databases">
        <title>A soil myxobacterium in the family Polyangiaceae.</title>
        <authorList>
            <person name="Li Y."/>
            <person name="Wang J."/>
        </authorList>
    </citation>
    <scope>NUCLEOTIDE SEQUENCE [LARGE SCALE GENOMIC DNA]</scope>
    <source>
        <strain evidence="3 4">DSM 14734</strain>
    </source>
</reference>
<organism evidence="3 4">
    <name type="scientific">Polyangium spumosum</name>
    <dbReference type="NCBI Taxonomy" id="889282"/>
    <lineage>
        <taxon>Bacteria</taxon>
        <taxon>Pseudomonadati</taxon>
        <taxon>Myxococcota</taxon>
        <taxon>Polyangia</taxon>
        <taxon>Polyangiales</taxon>
        <taxon>Polyangiaceae</taxon>
        <taxon>Polyangium</taxon>
    </lineage>
</organism>
<dbReference type="InterPro" id="IPR036163">
    <property type="entry name" value="HMA_dom_sf"/>
</dbReference>
<protein>
    <submittedName>
        <fullName evidence="3">Heavy metal transport/detoxification protein</fullName>
    </submittedName>
</protein>
<name>A0A6N7PJG4_9BACT</name>
<dbReference type="RefSeq" id="WP_153817825.1">
    <property type="nucleotide sequence ID" value="NZ_WJIE01000001.1"/>
</dbReference>
<dbReference type="PROSITE" id="PS01047">
    <property type="entry name" value="HMA_1"/>
    <property type="match status" value="1"/>
</dbReference>
<sequence>MKETLLQVDGMSCPSCIRHINDALRGIDGVEEVDVKLGEGTVVVKHDPSSAPMSALVAALRDAGYEARPNAA</sequence>
<dbReference type="Pfam" id="PF00403">
    <property type="entry name" value="HMA"/>
    <property type="match status" value="1"/>
</dbReference>
<keyword evidence="4" id="KW-1185">Reference proteome</keyword>
<proteinExistence type="predicted"/>
<dbReference type="EMBL" id="WJIE01000001">
    <property type="protein sequence ID" value="MRG90976.1"/>
    <property type="molecule type" value="Genomic_DNA"/>
</dbReference>